<dbReference type="CDD" id="cd16664">
    <property type="entry name" value="RING-Ubox_PUB"/>
    <property type="match status" value="1"/>
</dbReference>
<dbReference type="InterPro" id="IPR003613">
    <property type="entry name" value="Ubox_domain"/>
</dbReference>
<gene>
    <name evidence="7" type="ORF">VNO78_02099</name>
</gene>
<dbReference type="InterPro" id="IPR045185">
    <property type="entry name" value="PUB22/23/24-like"/>
</dbReference>
<reference evidence="7 8" key="1">
    <citation type="submission" date="2024-01" db="EMBL/GenBank/DDBJ databases">
        <title>The genomes of 5 underutilized Papilionoideae crops provide insights into root nodulation and disease resistanc.</title>
        <authorList>
            <person name="Jiang F."/>
        </authorList>
    </citation>
    <scope>NUCLEOTIDE SEQUENCE [LARGE SCALE GENOMIC DNA]</scope>
    <source>
        <strain evidence="7">DUOXIRENSHENG_FW03</strain>
        <tissue evidence="7">Leaves</tissue>
    </source>
</reference>
<dbReference type="InterPro" id="IPR058678">
    <property type="entry name" value="ARM_PUB"/>
</dbReference>
<dbReference type="Proteomes" id="UP001386955">
    <property type="component" value="Unassembled WGS sequence"/>
</dbReference>
<dbReference type="PROSITE" id="PS51698">
    <property type="entry name" value="U_BOX"/>
    <property type="match status" value="1"/>
</dbReference>
<dbReference type="InterPro" id="IPR013083">
    <property type="entry name" value="Znf_RING/FYVE/PHD"/>
</dbReference>
<dbReference type="SMART" id="SM00504">
    <property type="entry name" value="Ubox"/>
    <property type="match status" value="1"/>
</dbReference>
<comment type="function">
    <text evidence="5">Functions as an E3 ubiquitin ligase.</text>
</comment>
<proteinExistence type="predicted"/>
<dbReference type="PANTHER" id="PTHR22849:SF103">
    <property type="entry name" value="U-BOX DOMAIN-CONTAINING PROTEIN"/>
    <property type="match status" value="1"/>
</dbReference>
<dbReference type="Pfam" id="PF04564">
    <property type="entry name" value="U-box"/>
    <property type="match status" value="1"/>
</dbReference>
<dbReference type="PANTHER" id="PTHR22849">
    <property type="entry name" value="WDSAM1 PROTEIN"/>
    <property type="match status" value="1"/>
</dbReference>
<dbReference type="SUPFAM" id="SSF48371">
    <property type="entry name" value="ARM repeat"/>
    <property type="match status" value="1"/>
</dbReference>
<dbReference type="InterPro" id="IPR011989">
    <property type="entry name" value="ARM-like"/>
</dbReference>
<dbReference type="EC" id="2.3.2.27" evidence="5"/>
<evidence type="ECO:0000256" key="5">
    <source>
        <dbReference type="RuleBase" id="RU369093"/>
    </source>
</evidence>
<keyword evidence="3 5" id="KW-0808">Transferase</keyword>
<comment type="caution">
    <text evidence="7">The sequence shown here is derived from an EMBL/GenBank/DDBJ whole genome shotgun (WGS) entry which is preliminary data.</text>
</comment>
<name>A0AAN9XVU8_PSOTE</name>
<evidence type="ECO:0000256" key="4">
    <source>
        <dbReference type="ARBA" id="ARBA00022786"/>
    </source>
</evidence>
<keyword evidence="8" id="KW-1185">Reference proteome</keyword>
<comment type="catalytic activity">
    <reaction evidence="1 5">
        <text>S-ubiquitinyl-[E2 ubiquitin-conjugating enzyme]-L-cysteine + [acceptor protein]-L-lysine = [E2 ubiquitin-conjugating enzyme]-L-cysteine + N(6)-ubiquitinyl-[acceptor protein]-L-lysine.</text>
        <dbReference type="EC" id="2.3.2.27"/>
    </reaction>
</comment>
<dbReference type="Pfam" id="PF25598">
    <property type="entry name" value="ARM_PUB"/>
    <property type="match status" value="1"/>
</dbReference>
<organism evidence="7 8">
    <name type="scientific">Psophocarpus tetragonolobus</name>
    <name type="common">Winged bean</name>
    <name type="synonym">Dolichos tetragonolobus</name>
    <dbReference type="NCBI Taxonomy" id="3891"/>
    <lineage>
        <taxon>Eukaryota</taxon>
        <taxon>Viridiplantae</taxon>
        <taxon>Streptophyta</taxon>
        <taxon>Embryophyta</taxon>
        <taxon>Tracheophyta</taxon>
        <taxon>Spermatophyta</taxon>
        <taxon>Magnoliopsida</taxon>
        <taxon>eudicotyledons</taxon>
        <taxon>Gunneridae</taxon>
        <taxon>Pentapetalae</taxon>
        <taxon>rosids</taxon>
        <taxon>fabids</taxon>
        <taxon>Fabales</taxon>
        <taxon>Fabaceae</taxon>
        <taxon>Papilionoideae</taxon>
        <taxon>50 kb inversion clade</taxon>
        <taxon>NPAAA clade</taxon>
        <taxon>indigoferoid/millettioid clade</taxon>
        <taxon>Phaseoleae</taxon>
        <taxon>Psophocarpus</taxon>
    </lineage>
</organism>
<sequence length="500" mass="56179">MPRPLLRYQNSSLRIELELAETAGLNKLPHTPLFFSVLCPFWNLVPQNACLVLATPKAPTFKLPNIISPEQPTLIFCHFVEYTVFHFSNYQLFSTSFFSLWNNLQFLSMNEAQIEITIPHLFRCPISLDLFEDPVTLCTGQTYDRSSIEKWFSSGNLTCPVTMQKLHDPSIVPNHTLRHLIDQWLQLGPQSGNSTTIDYLAALKHTLESPELENKLQALEKIRVLSDEYCSFRKSCFHQLSFLPLLLELVFGTQLSKCHMDFTELALSCILKLLPLVSLEPLNMIKDESKLATFLLLFEKGTSSVKTSLCCLIDSTAAPQTEQVCHMLGHSNKLVHEIVVLARQDCEVSKAAIKAMLALCSLQSNRENLVKAGAIDGVITYISGCETRQKNLAPLAMVIIKRLLELESAKEALVNHPNGIETLVKMVFRVCNQECSESAVGILAIVCRDFGRAREEAIGAGVLTQLLFLLQSQCGTKTKTKARMLLKLLRSKWIEDPKQV</sequence>
<dbReference type="GO" id="GO:0061630">
    <property type="term" value="F:ubiquitin protein ligase activity"/>
    <property type="evidence" value="ECO:0007669"/>
    <property type="project" value="UniProtKB-UniRule"/>
</dbReference>
<evidence type="ECO:0000313" key="7">
    <source>
        <dbReference type="EMBL" id="KAK7410894.1"/>
    </source>
</evidence>
<dbReference type="InterPro" id="IPR016024">
    <property type="entry name" value="ARM-type_fold"/>
</dbReference>
<evidence type="ECO:0000256" key="3">
    <source>
        <dbReference type="ARBA" id="ARBA00022679"/>
    </source>
</evidence>
<evidence type="ECO:0000256" key="2">
    <source>
        <dbReference type="ARBA" id="ARBA00004906"/>
    </source>
</evidence>
<dbReference type="AlphaFoldDB" id="A0AAN9XVU8"/>
<dbReference type="GO" id="GO:0016567">
    <property type="term" value="P:protein ubiquitination"/>
    <property type="evidence" value="ECO:0007669"/>
    <property type="project" value="UniProtKB-UniRule"/>
</dbReference>
<dbReference type="Gene3D" id="1.25.10.10">
    <property type="entry name" value="Leucine-rich Repeat Variant"/>
    <property type="match status" value="1"/>
</dbReference>
<keyword evidence="4 5" id="KW-0833">Ubl conjugation pathway</keyword>
<dbReference type="Gene3D" id="3.30.40.10">
    <property type="entry name" value="Zinc/RING finger domain, C3HC4 (zinc finger)"/>
    <property type="match status" value="1"/>
</dbReference>
<dbReference type="SUPFAM" id="SSF57850">
    <property type="entry name" value="RING/U-box"/>
    <property type="match status" value="1"/>
</dbReference>
<dbReference type="InterPro" id="IPR045210">
    <property type="entry name" value="RING-Ubox_PUB"/>
</dbReference>
<evidence type="ECO:0000256" key="1">
    <source>
        <dbReference type="ARBA" id="ARBA00000900"/>
    </source>
</evidence>
<dbReference type="FunFam" id="3.30.40.10:FF:000442">
    <property type="entry name" value="RING-type E3 ubiquitin transferase"/>
    <property type="match status" value="1"/>
</dbReference>
<dbReference type="EMBL" id="JAYMYS010000001">
    <property type="protein sequence ID" value="KAK7410894.1"/>
    <property type="molecule type" value="Genomic_DNA"/>
</dbReference>
<accession>A0AAN9XVU8</accession>
<feature type="domain" description="U-box" evidence="6">
    <location>
        <begin position="117"/>
        <end position="191"/>
    </location>
</feature>
<comment type="pathway">
    <text evidence="2 5">Protein modification; protein ubiquitination.</text>
</comment>
<protein>
    <recommendedName>
        <fullName evidence="5 6">U-box domain-containing protein</fullName>
        <ecNumber evidence="5">2.3.2.27</ecNumber>
    </recommendedName>
    <alternativeName>
        <fullName evidence="5">RING-type E3 ubiquitin transferase PUB</fullName>
    </alternativeName>
</protein>
<evidence type="ECO:0000313" key="8">
    <source>
        <dbReference type="Proteomes" id="UP001386955"/>
    </source>
</evidence>
<evidence type="ECO:0000259" key="6">
    <source>
        <dbReference type="PROSITE" id="PS51698"/>
    </source>
</evidence>